<sequence>MADYQRARKDGVAEALLTMSSSGQQCTLTSIACCLPSPTLTRMTAGTSPLTAGRGVLGVQHKLTGIATSPGRSAMTTCDVQIDYGEYMTTHAGS</sequence>
<proteinExistence type="predicted"/>
<dbReference type="PROSITE" id="PS51257">
    <property type="entry name" value="PROKAR_LIPOPROTEIN"/>
    <property type="match status" value="1"/>
</dbReference>
<protein>
    <submittedName>
        <fullName evidence="1">Uncharacterized protein</fullName>
    </submittedName>
</protein>
<reference evidence="1" key="3">
    <citation type="submission" date="2022-06" db="UniProtKB">
        <authorList>
            <consortium name="EnsemblPlants"/>
        </authorList>
    </citation>
    <scope>IDENTIFICATION</scope>
</reference>
<dbReference type="AlphaFoldDB" id="A0A8R7JZK0"/>
<organism evidence="1 2">
    <name type="scientific">Triticum urartu</name>
    <name type="common">Red wild einkorn</name>
    <name type="synonym">Crithodium urartu</name>
    <dbReference type="NCBI Taxonomy" id="4572"/>
    <lineage>
        <taxon>Eukaryota</taxon>
        <taxon>Viridiplantae</taxon>
        <taxon>Streptophyta</taxon>
        <taxon>Embryophyta</taxon>
        <taxon>Tracheophyta</taxon>
        <taxon>Spermatophyta</taxon>
        <taxon>Magnoliopsida</taxon>
        <taxon>Liliopsida</taxon>
        <taxon>Poales</taxon>
        <taxon>Poaceae</taxon>
        <taxon>BOP clade</taxon>
        <taxon>Pooideae</taxon>
        <taxon>Triticodae</taxon>
        <taxon>Triticeae</taxon>
        <taxon>Triticinae</taxon>
        <taxon>Triticum</taxon>
    </lineage>
</organism>
<reference evidence="2" key="1">
    <citation type="journal article" date="2013" name="Nature">
        <title>Draft genome of the wheat A-genome progenitor Triticum urartu.</title>
        <authorList>
            <person name="Ling H.Q."/>
            <person name="Zhao S."/>
            <person name="Liu D."/>
            <person name="Wang J."/>
            <person name="Sun H."/>
            <person name="Zhang C."/>
            <person name="Fan H."/>
            <person name="Li D."/>
            <person name="Dong L."/>
            <person name="Tao Y."/>
            <person name="Gao C."/>
            <person name="Wu H."/>
            <person name="Li Y."/>
            <person name="Cui Y."/>
            <person name="Guo X."/>
            <person name="Zheng S."/>
            <person name="Wang B."/>
            <person name="Yu K."/>
            <person name="Liang Q."/>
            <person name="Yang W."/>
            <person name="Lou X."/>
            <person name="Chen J."/>
            <person name="Feng M."/>
            <person name="Jian J."/>
            <person name="Zhang X."/>
            <person name="Luo G."/>
            <person name="Jiang Y."/>
            <person name="Liu J."/>
            <person name="Wang Z."/>
            <person name="Sha Y."/>
            <person name="Zhang B."/>
            <person name="Wu H."/>
            <person name="Tang D."/>
            <person name="Shen Q."/>
            <person name="Xue P."/>
            <person name="Zou S."/>
            <person name="Wang X."/>
            <person name="Liu X."/>
            <person name="Wang F."/>
            <person name="Yang Y."/>
            <person name="An X."/>
            <person name="Dong Z."/>
            <person name="Zhang K."/>
            <person name="Zhang X."/>
            <person name="Luo M.C."/>
            <person name="Dvorak J."/>
            <person name="Tong Y."/>
            <person name="Wang J."/>
            <person name="Yang H."/>
            <person name="Li Z."/>
            <person name="Wang D."/>
            <person name="Zhang A."/>
            <person name="Wang J."/>
        </authorList>
    </citation>
    <scope>NUCLEOTIDE SEQUENCE</scope>
    <source>
        <strain evidence="2">cv. G1812</strain>
    </source>
</reference>
<reference evidence="1" key="2">
    <citation type="submission" date="2018-03" db="EMBL/GenBank/DDBJ databases">
        <title>The Triticum urartu genome reveals the dynamic nature of wheat genome evolution.</title>
        <authorList>
            <person name="Ling H."/>
            <person name="Ma B."/>
            <person name="Shi X."/>
            <person name="Liu H."/>
            <person name="Dong L."/>
            <person name="Sun H."/>
            <person name="Cao Y."/>
            <person name="Gao Q."/>
            <person name="Zheng S."/>
            <person name="Li Y."/>
            <person name="Yu Y."/>
            <person name="Du H."/>
            <person name="Qi M."/>
            <person name="Li Y."/>
            <person name="Yu H."/>
            <person name="Cui Y."/>
            <person name="Wang N."/>
            <person name="Chen C."/>
            <person name="Wu H."/>
            <person name="Zhao Y."/>
            <person name="Zhang J."/>
            <person name="Li Y."/>
            <person name="Zhou W."/>
            <person name="Zhang B."/>
            <person name="Hu W."/>
            <person name="Eijk M."/>
            <person name="Tang J."/>
            <person name="Witsenboer H."/>
            <person name="Zhao S."/>
            <person name="Li Z."/>
            <person name="Zhang A."/>
            <person name="Wang D."/>
            <person name="Liang C."/>
        </authorList>
    </citation>
    <scope>NUCLEOTIDE SEQUENCE [LARGE SCALE GENOMIC DNA]</scope>
    <source>
        <strain evidence="1">cv. G1812</strain>
    </source>
</reference>
<name>A0A8R7JZK0_TRIUA</name>
<dbReference type="EnsemblPlants" id="TuG1812G0100001099.01.T01">
    <property type="protein sequence ID" value="TuG1812G0100001099.01.T01"/>
    <property type="gene ID" value="TuG1812G0100001099.01"/>
</dbReference>
<dbReference type="Proteomes" id="UP000015106">
    <property type="component" value="Chromosome 1"/>
</dbReference>
<evidence type="ECO:0000313" key="1">
    <source>
        <dbReference type="EnsemblPlants" id="TuG1812G0100001099.01.T01"/>
    </source>
</evidence>
<keyword evidence="2" id="KW-1185">Reference proteome</keyword>
<accession>A0A8R7JZK0</accession>
<evidence type="ECO:0000313" key="2">
    <source>
        <dbReference type="Proteomes" id="UP000015106"/>
    </source>
</evidence>
<dbReference type="Gramene" id="TuG1812G0100001099.01.T01">
    <property type="protein sequence ID" value="TuG1812G0100001099.01.T01"/>
    <property type="gene ID" value="TuG1812G0100001099.01"/>
</dbReference>